<reference evidence="2 3" key="1">
    <citation type="submission" date="2016-02" db="EMBL/GenBank/DDBJ databases">
        <title>Genome analysis of coral dinoflagellate symbionts highlights evolutionary adaptations to a symbiotic lifestyle.</title>
        <authorList>
            <person name="Aranda M."/>
            <person name="Li Y."/>
            <person name="Liew Y.J."/>
            <person name="Baumgarten S."/>
            <person name="Simakov O."/>
            <person name="Wilson M."/>
            <person name="Piel J."/>
            <person name="Ashoor H."/>
            <person name="Bougouffa S."/>
            <person name="Bajic V.B."/>
            <person name="Ryu T."/>
            <person name="Ravasi T."/>
            <person name="Bayer T."/>
            <person name="Micklem G."/>
            <person name="Kim H."/>
            <person name="Bhak J."/>
            <person name="Lajeunesse T.C."/>
            <person name="Voolstra C.R."/>
        </authorList>
    </citation>
    <scope>NUCLEOTIDE SEQUENCE [LARGE SCALE GENOMIC DNA]</scope>
    <source>
        <strain evidence="2 3">CCMP2467</strain>
    </source>
</reference>
<feature type="compositionally biased region" description="Basic and acidic residues" evidence="1">
    <location>
        <begin position="10"/>
        <end position="19"/>
    </location>
</feature>
<gene>
    <name evidence="2" type="ORF">AK812_SmicGene5894</name>
</gene>
<feature type="region of interest" description="Disordered" evidence="1">
    <location>
        <begin position="1"/>
        <end position="36"/>
    </location>
</feature>
<name>A0A1Q9ESL3_SYMMI</name>
<proteinExistence type="predicted"/>
<accession>A0A1Q9ESL3</accession>
<comment type="caution">
    <text evidence="2">The sequence shown here is derived from an EMBL/GenBank/DDBJ whole genome shotgun (WGS) entry which is preliminary data.</text>
</comment>
<dbReference type="EMBL" id="LSRX01000079">
    <property type="protein sequence ID" value="OLQ10408.1"/>
    <property type="molecule type" value="Genomic_DNA"/>
</dbReference>
<evidence type="ECO:0000313" key="3">
    <source>
        <dbReference type="Proteomes" id="UP000186817"/>
    </source>
</evidence>
<dbReference type="OrthoDB" id="441242at2759"/>
<sequence>MRRRSAVEGPSKEDWKEGPRCGGNRANLSLPWEPPSRPGIERPRGLALLLSQAELRFAARLAPTSSKELSTDLLTQLVETAIPHPGWLVRTQVLEVMAMKLFATASGIDGGDLLLPEAMRSVLEMVEALIENGHFVLVEPCLPPFQDERCGKLAMRFAPDIVFDSSWDLFFDFLIELAATHGVNVPVDLSRKPVLTEAQLASFTDRLKNLQTPVIELQMPPNQLASFTDRLKNLQTPVIELQMPPNQVNALPKLLQLLNASTKSVRSLGLTGNALTESGAKVLSQATPDDEVGPAPPEERARAALKEVKPAVKEELTQPQEAKGDTSSGASAAVSPVKNGLAAKNGFVKAWVTASNMTAGKEWLLAALGTYGEGDE</sequence>
<dbReference type="Proteomes" id="UP000186817">
    <property type="component" value="Unassembled WGS sequence"/>
</dbReference>
<dbReference type="AlphaFoldDB" id="A0A1Q9ESL3"/>
<keyword evidence="3" id="KW-1185">Reference proteome</keyword>
<protein>
    <submittedName>
        <fullName evidence="2">Uncharacterized protein</fullName>
    </submittedName>
</protein>
<organism evidence="2 3">
    <name type="scientific">Symbiodinium microadriaticum</name>
    <name type="common">Dinoflagellate</name>
    <name type="synonym">Zooxanthella microadriatica</name>
    <dbReference type="NCBI Taxonomy" id="2951"/>
    <lineage>
        <taxon>Eukaryota</taxon>
        <taxon>Sar</taxon>
        <taxon>Alveolata</taxon>
        <taxon>Dinophyceae</taxon>
        <taxon>Suessiales</taxon>
        <taxon>Symbiodiniaceae</taxon>
        <taxon>Symbiodinium</taxon>
    </lineage>
</organism>
<evidence type="ECO:0000256" key="1">
    <source>
        <dbReference type="SAM" id="MobiDB-lite"/>
    </source>
</evidence>
<evidence type="ECO:0000313" key="2">
    <source>
        <dbReference type="EMBL" id="OLQ10408.1"/>
    </source>
</evidence>
<feature type="compositionally biased region" description="Polar residues" evidence="1">
    <location>
        <begin position="317"/>
        <end position="330"/>
    </location>
</feature>
<feature type="region of interest" description="Disordered" evidence="1">
    <location>
        <begin position="313"/>
        <end position="333"/>
    </location>
</feature>